<dbReference type="AlphaFoldDB" id="A0A0F8Y922"/>
<organism evidence="1">
    <name type="scientific">marine sediment metagenome</name>
    <dbReference type="NCBI Taxonomy" id="412755"/>
    <lineage>
        <taxon>unclassified sequences</taxon>
        <taxon>metagenomes</taxon>
        <taxon>ecological metagenomes</taxon>
    </lineage>
</organism>
<accession>A0A0F8Y922</accession>
<dbReference type="EMBL" id="LAZR01058291">
    <property type="protein sequence ID" value="KKK70210.1"/>
    <property type="molecule type" value="Genomic_DNA"/>
</dbReference>
<protein>
    <submittedName>
        <fullName evidence="1">Uncharacterized protein</fullName>
    </submittedName>
</protein>
<sequence length="41" mass="4905">MELAEVWIRVREKEAEEFANALRVLFERAWPEVVVYVAKVK</sequence>
<name>A0A0F8Y922_9ZZZZ</name>
<comment type="caution">
    <text evidence="1">The sequence shown here is derived from an EMBL/GenBank/DDBJ whole genome shotgun (WGS) entry which is preliminary data.</text>
</comment>
<evidence type="ECO:0000313" key="1">
    <source>
        <dbReference type="EMBL" id="KKK70210.1"/>
    </source>
</evidence>
<reference evidence="1" key="1">
    <citation type="journal article" date="2015" name="Nature">
        <title>Complex archaea that bridge the gap between prokaryotes and eukaryotes.</title>
        <authorList>
            <person name="Spang A."/>
            <person name="Saw J.H."/>
            <person name="Jorgensen S.L."/>
            <person name="Zaremba-Niedzwiedzka K."/>
            <person name="Martijn J."/>
            <person name="Lind A.E."/>
            <person name="van Eijk R."/>
            <person name="Schleper C."/>
            <person name="Guy L."/>
            <person name="Ettema T.J."/>
        </authorList>
    </citation>
    <scope>NUCLEOTIDE SEQUENCE</scope>
</reference>
<gene>
    <name evidence="1" type="ORF">LCGC14_2926270</name>
</gene>
<proteinExistence type="predicted"/>